<evidence type="ECO:0000313" key="1">
    <source>
        <dbReference type="EMBL" id="MFC3935692.1"/>
    </source>
</evidence>
<proteinExistence type="predicted"/>
<gene>
    <name evidence="1" type="ORF">ACFOW3_13805</name>
</gene>
<protein>
    <submittedName>
        <fullName evidence="1">Uncharacterized protein</fullName>
    </submittedName>
</protein>
<organism evidence="1 2">
    <name type="scientific">Acidovorax facilis</name>
    <dbReference type="NCBI Taxonomy" id="12917"/>
    <lineage>
        <taxon>Bacteria</taxon>
        <taxon>Pseudomonadati</taxon>
        <taxon>Pseudomonadota</taxon>
        <taxon>Betaproteobacteria</taxon>
        <taxon>Burkholderiales</taxon>
        <taxon>Comamonadaceae</taxon>
        <taxon>Acidovorax</taxon>
    </lineage>
</organism>
<reference evidence="2" key="1">
    <citation type="journal article" date="2019" name="Int. J. Syst. Evol. Microbiol.">
        <title>The Global Catalogue of Microorganisms (GCM) 10K type strain sequencing project: providing services to taxonomists for standard genome sequencing and annotation.</title>
        <authorList>
            <consortium name="The Broad Institute Genomics Platform"/>
            <consortium name="The Broad Institute Genome Sequencing Center for Infectious Disease"/>
            <person name="Wu L."/>
            <person name="Ma J."/>
        </authorList>
    </citation>
    <scope>NUCLEOTIDE SEQUENCE [LARGE SCALE GENOMIC DNA]</scope>
    <source>
        <strain evidence="2">CCUG 2113</strain>
    </source>
</reference>
<comment type="caution">
    <text evidence="1">The sequence shown here is derived from an EMBL/GenBank/DDBJ whole genome shotgun (WGS) entry which is preliminary data.</text>
</comment>
<name>A0ABV8DBU0_9BURK</name>
<accession>A0ABV8DBU0</accession>
<sequence>MDFYICKKALDKTIEFHGSIGCDDIARLRLDALDRALLNDGAENAADSLLILEMLFRRHAEQTGEQIVKGAVLP</sequence>
<keyword evidence="2" id="KW-1185">Reference proteome</keyword>
<dbReference type="EMBL" id="JBHSAJ010000037">
    <property type="protein sequence ID" value="MFC3935692.1"/>
    <property type="molecule type" value="Genomic_DNA"/>
</dbReference>
<evidence type="ECO:0000313" key="2">
    <source>
        <dbReference type="Proteomes" id="UP001595693"/>
    </source>
</evidence>
<dbReference type="Proteomes" id="UP001595693">
    <property type="component" value="Unassembled WGS sequence"/>
</dbReference>
<dbReference type="RefSeq" id="WP_055396516.1">
    <property type="nucleotide sequence ID" value="NZ_JAMXAX010000009.1"/>
</dbReference>